<protein>
    <submittedName>
        <fullName evidence="2">Unannotated protein</fullName>
    </submittedName>
</protein>
<proteinExistence type="predicted"/>
<dbReference type="AlphaFoldDB" id="A0A6J6US72"/>
<name>A0A6J6US72_9ZZZZ</name>
<evidence type="ECO:0000259" key="1">
    <source>
        <dbReference type="Pfam" id="PF13468"/>
    </source>
</evidence>
<evidence type="ECO:0000313" key="2">
    <source>
        <dbReference type="EMBL" id="CAB4762580.1"/>
    </source>
</evidence>
<gene>
    <name evidence="2" type="ORF">UFOPK2870_00757</name>
</gene>
<organism evidence="2">
    <name type="scientific">freshwater metagenome</name>
    <dbReference type="NCBI Taxonomy" id="449393"/>
    <lineage>
        <taxon>unclassified sequences</taxon>
        <taxon>metagenomes</taxon>
        <taxon>ecological metagenomes</taxon>
    </lineage>
</organism>
<accession>A0A6J6US72</accession>
<feature type="domain" description="Glyoxalase-like" evidence="1">
    <location>
        <begin position="36"/>
        <end position="203"/>
    </location>
</feature>
<dbReference type="EMBL" id="CAEZZL010000052">
    <property type="protein sequence ID" value="CAB4762580.1"/>
    <property type="molecule type" value="Genomic_DNA"/>
</dbReference>
<dbReference type="InterPro" id="IPR025870">
    <property type="entry name" value="Glyoxalase-like_dom"/>
</dbReference>
<dbReference type="InterPro" id="IPR029068">
    <property type="entry name" value="Glyas_Bleomycin-R_OHBP_Dase"/>
</dbReference>
<sequence>MSHPMWWISTGCGEPLSRQGYKAVYGSSMIRLRQIALVAHSLDQATADISAALDLDVIYQDPGVGFFGLHNALFCIGDQFLEVVSPIQEGTTAGRLLEKLGGDGGYMALYEVDDLDARIEHVKASGTRTVWEGTGDAIRGRHLHPRDTGGTLVSLDQPDVAGEWAWGGPQWKSRRPSTVVSAIDSFTVSVPDADFSCKHWTQLGINEAVRFAPCGDQPEGLTEVTMKCVDSSRDGETFQLCGVTITLRA</sequence>
<dbReference type="Gene3D" id="3.10.180.10">
    <property type="entry name" value="2,3-Dihydroxybiphenyl 1,2-Dioxygenase, domain 1"/>
    <property type="match status" value="1"/>
</dbReference>
<dbReference type="Pfam" id="PF13468">
    <property type="entry name" value="Glyoxalase_3"/>
    <property type="match status" value="1"/>
</dbReference>
<reference evidence="2" key="1">
    <citation type="submission" date="2020-05" db="EMBL/GenBank/DDBJ databases">
        <authorList>
            <person name="Chiriac C."/>
            <person name="Salcher M."/>
            <person name="Ghai R."/>
            <person name="Kavagutti S V."/>
        </authorList>
    </citation>
    <scope>NUCLEOTIDE SEQUENCE</scope>
</reference>
<dbReference type="SUPFAM" id="SSF54593">
    <property type="entry name" value="Glyoxalase/Bleomycin resistance protein/Dihydroxybiphenyl dioxygenase"/>
    <property type="match status" value="1"/>
</dbReference>